<name>A0A1M5KM04_9HYPH</name>
<dbReference type="InterPro" id="IPR051317">
    <property type="entry name" value="Gfo/Idh/MocA_oxidoreduct"/>
</dbReference>
<protein>
    <submittedName>
        <fullName evidence="3">Predicted dehydrogenase</fullName>
    </submittedName>
</protein>
<evidence type="ECO:0000313" key="3">
    <source>
        <dbReference type="EMBL" id="SHG53766.1"/>
    </source>
</evidence>
<organism evidence="3 4">
    <name type="scientific">Kaistia soli DSM 19436</name>
    <dbReference type="NCBI Taxonomy" id="1122133"/>
    <lineage>
        <taxon>Bacteria</taxon>
        <taxon>Pseudomonadati</taxon>
        <taxon>Pseudomonadota</taxon>
        <taxon>Alphaproteobacteria</taxon>
        <taxon>Hyphomicrobiales</taxon>
        <taxon>Kaistiaceae</taxon>
        <taxon>Kaistia</taxon>
    </lineage>
</organism>
<dbReference type="InterPro" id="IPR055170">
    <property type="entry name" value="GFO_IDH_MocA-like_dom"/>
</dbReference>
<dbReference type="Proteomes" id="UP000184485">
    <property type="component" value="Unassembled WGS sequence"/>
</dbReference>
<dbReference type="Pfam" id="PF22725">
    <property type="entry name" value="GFO_IDH_MocA_C3"/>
    <property type="match status" value="1"/>
</dbReference>
<feature type="domain" description="Gfo/Idh/MocA-like oxidoreductase N-terminal" evidence="1">
    <location>
        <begin position="7"/>
        <end position="122"/>
    </location>
</feature>
<accession>A0A1M5KM04</accession>
<dbReference type="EMBL" id="FQUP01000005">
    <property type="protein sequence ID" value="SHG53766.1"/>
    <property type="molecule type" value="Genomic_DNA"/>
</dbReference>
<feature type="domain" description="GFO/IDH/MocA-like oxidoreductase" evidence="2">
    <location>
        <begin position="132"/>
        <end position="254"/>
    </location>
</feature>
<proteinExistence type="predicted"/>
<reference evidence="3 4" key="1">
    <citation type="submission" date="2016-11" db="EMBL/GenBank/DDBJ databases">
        <authorList>
            <person name="Jaros S."/>
            <person name="Januszkiewicz K."/>
            <person name="Wedrychowicz H."/>
        </authorList>
    </citation>
    <scope>NUCLEOTIDE SEQUENCE [LARGE SCALE GENOMIC DNA]</scope>
    <source>
        <strain evidence="3 4">DSM 19436</strain>
    </source>
</reference>
<dbReference type="OrthoDB" id="9792935at2"/>
<keyword evidence="4" id="KW-1185">Reference proteome</keyword>
<dbReference type="PANTHER" id="PTHR43708">
    <property type="entry name" value="CONSERVED EXPRESSED OXIDOREDUCTASE (EUROFUNG)"/>
    <property type="match status" value="1"/>
</dbReference>
<dbReference type="Pfam" id="PF01408">
    <property type="entry name" value="GFO_IDH_MocA"/>
    <property type="match status" value="1"/>
</dbReference>
<evidence type="ECO:0000259" key="1">
    <source>
        <dbReference type="Pfam" id="PF01408"/>
    </source>
</evidence>
<evidence type="ECO:0000313" key="4">
    <source>
        <dbReference type="Proteomes" id="UP000184485"/>
    </source>
</evidence>
<dbReference type="Gene3D" id="3.40.50.720">
    <property type="entry name" value="NAD(P)-binding Rossmann-like Domain"/>
    <property type="match status" value="1"/>
</dbReference>
<dbReference type="Gene3D" id="3.30.360.10">
    <property type="entry name" value="Dihydrodipicolinate Reductase, domain 2"/>
    <property type="match status" value="1"/>
</dbReference>
<dbReference type="RefSeq" id="WP_073057537.1">
    <property type="nucleotide sequence ID" value="NZ_FQUP01000005.1"/>
</dbReference>
<gene>
    <name evidence="3" type="ORF">SAMN02745157_4433</name>
</gene>
<dbReference type="InterPro" id="IPR000683">
    <property type="entry name" value="Gfo/Idh/MocA-like_OxRdtase_N"/>
</dbReference>
<dbReference type="STRING" id="1122133.SAMN02745157_4433"/>
<evidence type="ECO:0000259" key="2">
    <source>
        <dbReference type="Pfam" id="PF22725"/>
    </source>
</evidence>
<dbReference type="AlphaFoldDB" id="A0A1M5KM04"/>
<dbReference type="InterPro" id="IPR036291">
    <property type="entry name" value="NAD(P)-bd_dom_sf"/>
</dbReference>
<dbReference type="SUPFAM" id="SSF51735">
    <property type="entry name" value="NAD(P)-binding Rossmann-fold domains"/>
    <property type="match status" value="1"/>
</dbReference>
<dbReference type="GO" id="GO:0000166">
    <property type="term" value="F:nucleotide binding"/>
    <property type="evidence" value="ECO:0007669"/>
    <property type="project" value="InterPro"/>
</dbReference>
<dbReference type="PANTHER" id="PTHR43708:SF8">
    <property type="entry name" value="OXIDOREDUCTASE"/>
    <property type="match status" value="1"/>
</dbReference>
<dbReference type="SUPFAM" id="SSF55347">
    <property type="entry name" value="Glyceraldehyde-3-phosphate dehydrogenase-like, C-terminal domain"/>
    <property type="match status" value="1"/>
</dbReference>
<sequence length="348" mass="37984">MTTRLKGAVIGCGFFAQNHLHGWAEFDDVEIVAVCDLDDAKAKAAAEIFGIARVYTSAQALFETEVLDFVDIPTTMEMHEPLAGLAFAHGVPVILQKPFAPDLDACKRIVAAAEAANVTLMIHEDFRFQNLFRKVRDIVDSGELGRLTFGRLSWRTGINVYANQPYLVHVKRFIIMDVGVHLLDLARFLFGEANSVFCRTQQIKTGIAGEDAAIVLLGHDNGATSILDFSYATKRDPDPFPQTLGEIEGTDGTLIIGAGGTLTLHANGATRTIAVPHDCRGWTSEPWTQIQDSVVHTQRHFIDSLRRGIEPATSGRDSLATYALLEAAYLSAASGALIHPDRFPREPA</sequence>